<comment type="subcellular location">
    <subcellularLocation>
        <location evidence="1">Membrane</location>
        <topology evidence="1">Multi-pass membrane protein</topology>
    </subcellularLocation>
</comment>
<evidence type="ECO:0000259" key="8">
    <source>
        <dbReference type="PROSITE" id="PS50850"/>
    </source>
</evidence>
<name>A0AAN7LXW9_TRANT</name>
<evidence type="ECO:0000256" key="5">
    <source>
        <dbReference type="ARBA" id="ARBA00022989"/>
    </source>
</evidence>
<dbReference type="SUPFAM" id="SSF103473">
    <property type="entry name" value="MFS general substrate transporter"/>
    <property type="match status" value="1"/>
</dbReference>
<dbReference type="PANTHER" id="PTHR23500">
    <property type="entry name" value="SOLUTE CARRIER FAMILY 2, FACILITATED GLUCOSE TRANSPORTER"/>
    <property type="match status" value="1"/>
</dbReference>
<dbReference type="Pfam" id="PF00083">
    <property type="entry name" value="Sugar_tr"/>
    <property type="match status" value="1"/>
</dbReference>
<evidence type="ECO:0000256" key="3">
    <source>
        <dbReference type="ARBA" id="ARBA00022448"/>
    </source>
</evidence>
<evidence type="ECO:0000256" key="6">
    <source>
        <dbReference type="ARBA" id="ARBA00023136"/>
    </source>
</evidence>
<evidence type="ECO:0000256" key="7">
    <source>
        <dbReference type="SAM" id="Phobius"/>
    </source>
</evidence>
<dbReference type="Gene3D" id="1.20.1250.20">
    <property type="entry name" value="MFS general substrate transporter like domains"/>
    <property type="match status" value="1"/>
</dbReference>
<feature type="transmembrane region" description="Helical" evidence="7">
    <location>
        <begin position="43"/>
        <end position="62"/>
    </location>
</feature>
<accession>A0AAN7LXW9</accession>
<dbReference type="GO" id="GO:0016020">
    <property type="term" value="C:membrane"/>
    <property type="evidence" value="ECO:0007669"/>
    <property type="project" value="UniProtKB-SubCell"/>
</dbReference>
<feature type="transmembrane region" description="Helical" evidence="7">
    <location>
        <begin position="74"/>
        <end position="93"/>
    </location>
</feature>
<keyword evidence="6 7" id="KW-0472">Membrane</keyword>
<dbReference type="InterPro" id="IPR005829">
    <property type="entry name" value="Sugar_transporter_CS"/>
</dbReference>
<feature type="transmembrane region" description="Helical" evidence="7">
    <location>
        <begin position="99"/>
        <end position="121"/>
    </location>
</feature>
<keyword evidence="5 7" id="KW-1133">Transmembrane helix</keyword>
<dbReference type="Proteomes" id="UP001346149">
    <property type="component" value="Unassembled WGS sequence"/>
</dbReference>
<evidence type="ECO:0000256" key="4">
    <source>
        <dbReference type="ARBA" id="ARBA00022692"/>
    </source>
</evidence>
<dbReference type="InterPro" id="IPR036259">
    <property type="entry name" value="MFS_trans_sf"/>
</dbReference>
<feature type="transmembrane region" description="Helical" evidence="7">
    <location>
        <begin position="163"/>
        <end position="186"/>
    </location>
</feature>
<evidence type="ECO:0000313" key="10">
    <source>
        <dbReference type="Proteomes" id="UP001346149"/>
    </source>
</evidence>
<dbReference type="InterPro" id="IPR020846">
    <property type="entry name" value="MFS_dom"/>
</dbReference>
<evidence type="ECO:0000256" key="2">
    <source>
        <dbReference type="ARBA" id="ARBA00010992"/>
    </source>
</evidence>
<reference evidence="9 10" key="1">
    <citation type="journal article" date="2023" name="Hortic Res">
        <title>Pangenome of water caltrop reveals structural variations and asymmetric subgenome divergence after allopolyploidization.</title>
        <authorList>
            <person name="Zhang X."/>
            <person name="Chen Y."/>
            <person name="Wang L."/>
            <person name="Yuan Y."/>
            <person name="Fang M."/>
            <person name="Shi L."/>
            <person name="Lu R."/>
            <person name="Comes H.P."/>
            <person name="Ma Y."/>
            <person name="Chen Y."/>
            <person name="Huang G."/>
            <person name="Zhou Y."/>
            <person name="Zheng Z."/>
            <person name="Qiu Y."/>
        </authorList>
    </citation>
    <scope>NUCLEOTIDE SEQUENCE [LARGE SCALE GENOMIC DNA]</scope>
    <source>
        <strain evidence="9">F231</strain>
    </source>
</reference>
<comment type="caution">
    <text evidence="9">The sequence shown here is derived from an EMBL/GenBank/DDBJ whole genome shotgun (WGS) entry which is preliminary data.</text>
</comment>
<evidence type="ECO:0000256" key="1">
    <source>
        <dbReference type="ARBA" id="ARBA00004141"/>
    </source>
</evidence>
<gene>
    <name evidence="9" type="ORF">SAY86_012934</name>
</gene>
<organism evidence="9 10">
    <name type="scientific">Trapa natans</name>
    <name type="common">Water chestnut</name>
    <dbReference type="NCBI Taxonomy" id="22666"/>
    <lineage>
        <taxon>Eukaryota</taxon>
        <taxon>Viridiplantae</taxon>
        <taxon>Streptophyta</taxon>
        <taxon>Embryophyta</taxon>
        <taxon>Tracheophyta</taxon>
        <taxon>Spermatophyta</taxon>
        <taxon>Magnoliopsida</taxon>
        <taxon>eudicotyledons</taxon>
        <taxon>Gunneridae</taxon>
        <taxon>Pentapetalae</taxon>
        <taxon>rosids</taxon>
        <taxon>malvids</taxon>
        <taxon>Myrtales</taxon>
        <taxon>Lythraceae</taxon>
        <taxon>Trapa</taxon>
    </lineage>
</organism>
<dbReference type="AlphaFoldDB" id="A0AAN7LXW9"/>
<keyword evidence="4 7" id="KW-0812">Transmembrane</keyword>
<dbReference type="PANTHER" id="PTHR23500:SF460">
    <property type="entry name" value="SUGAR TRANSPORT PROTEIN 11"/>
    <property type="match status" value="1"/>
</dbReference>
<dbReference type="InterPro" id="IPR045262">
    <property type="entry name" value="STP/PLT_plant"/>
</dbReference>
<comment type="similarity">
    <text evidence="2">Belongs to the major facilitator superfamily. Sugar transporter (TC 2.A.1.1) family.</text>
</comment>
<proteinExistence type="inferred from homology"/>
<keyword evidence="3" id="KW-0813">Transport</keyword>
<dbReference type="PROSITE" id="PS50850">
    <property type="entry name" value="MFS"/>
    <property type="match status" value="1"/>
</dbReference>
<dbReference type="GO" id="GO:0015144">
    <property type="term" value="F:carbohydrate transmembrane transporter activity"/>
    <property type="evidence" value="ECO:0007669"/>
    <property type="project" value="InterPro"/>
</dbReference>
<dbReference type="InterPro" id="IPR005828">
    <property type="entry name" value="MFS_sugar_transport-like"/>
</dbReference>
<keyword evidence="10" id="KW-1185">Reference proteome</keyword>
<evidence type="ECO:0000313" key="9">
    <source>
        <dbReference type="EMBL" id="KAK4794940.1"/>
    </source>
</evidence>
<dbReference type="EMBL" id="JAXQNO010000007">
    <property type="protein sequence ID" value="KAK4794940.1"/>
    <property type="molecule type" value="Genomic_DNA"/>
</dbReference>
<sequence>MSNGVTSMDDFLKKFFPSVYQKTPQQPGAASPPHKRYCLYDNHLLTLFTSSLYLGALVASLLASKVTLTLGRRVSIFVSGLAFLFGSIVNGIATNLEHLIIGQLMLGVGVGFSNQVVPVYLSEMAPARLRGALSIGILQMAIAAGLLLATFVNYQTAGIGGGWGWRVSLTLAAVPAMLMTVGALFLPDTPCSTIERGHREEARRILQRIRGADQDQRSCGESRCLLEEHIPPQVSAPARHLLHPPVFPATNRHQRNHVLFPGDLHDPVIWGQGGPHVGDDNRCH</sequence>
<protein>
    <recommendedName>
        <fullName evidence="8">Major facilitator superfamily (MFS) profile domain-containing protein</fullName>
    </recommendedName>
</protein>
<dbReference type="PROSITE" id="PS00217">
    <property type="entry name" value="SUGAR_TRANSPORT_2"/>
    <property type="match status" value="1"/>
</dbReference>
<feature type="domain" description="Major facilitator superfamily (MFS) profile" evidence="8">
    <location>
        <begin position="1"/>
        <end position="284"/>
    </location>
</feature>
<feature type="transmembrane region" description="Helical" evidence="7">
    <location>
        <begin position="133"/>
        <end position="151"/>
    </location>
</feature>